<evidence type="ECO:0000313" key="2">
    <source>
        <dbReference type="Proteomes" id="UP000053669"/>
    </source>
</evidence>
<gene>
    <name evidence="1" type="ORF">AQJ46_50745</name>
</gene>
<evidence type="ECO:0000313" key="1">
    <source>
        <dbReference type="EMBL" id="KUN52663.1"/>
    </source>
</evidence>
<dbReference type="STRING" id="58343.AQJ46_50745"/>
<organism evidence="1 2">
    <name type="scientific">Streptomyces canus</name>
    <dbReference type="NCBI Taxonomy" id="58343"/>
    <lineage>
        <taxon>Bacteria</taxon>
        <taxon>Bacillati</taxon>
        <taxon>Actinomycetota</taxon>
        <taxon>Actinomycetes</taxon>
        <taxon>Kitasatosporales</taxon>
        <taxon>Streptomycetaceae</taxon>
        <taxon>Streptomyces</taxon>
        <taxon>Streptomyces aurantiacus group</taxon>
    </lineage>
</organism>
<dbReference type="EMBL" id="LMWU01000090">
    <property type="protein sequence ID" value="KUN52663.1"/>
    <property type="molecule type" value="Genomic_DNA"/>
</dbReference>
<name>A0A117QVT2_9ACTN</name>
<reference evidence="1 2" key="1">
    <citation type="submission" date="2015-10" db="EMBL/GenBank/DDBJ databases">
        <title>Draft genome sequence of Streptomyces canus DSM 40017, type strain for the species Streptomyces canus.</title>
        <authorList>
            <person name="Ruckert C."/>
            <person name="Winkler A."/>
            <person name="Kalinowski J."/>
            <person name="Kampfer P."/>
            <person name="Glaeser S."/>
        </authorList>
    </citation>
    <scope>NUCLEOTIDE SEQUENCE [LARGE SCALE GENOMIC DNA]</scope>
    <source>
        <strain evidence="1 2">DSM 40017</strain>
    </source>
</reference>
<dbReference type="Proteomes" id="UP000053669">
    <property type="component" value="Unassembled WGS sequence"/>
</dbReference>
<accession>A0A117QVT2</accession>
<sequence>MLFEAPPYYLIDGVSIMRDHADPLQYYYLPLGPQFVTRNEGGTEVPQFLLIKARSEAGNVGFADFDVHLGLPAGQLDVIQGELQRLAGLDRPPRLAPVPVVDGAVNLMLFGATGDAAPGEASLVRAIHHGAKPALYGDNRAAFSVELDQRGITVLDQAMAGAMSPIGVVYSLDYLALRPAYHIRLSVDWDRSQDILDTAFGHEGLVDSAQIQDVCERLIEDRVIQFEADTFVPEDDESGTLVERRDAAVARVRDMITDAFFEASLDPLRKPPDGWDKAREVIRSFSPQRSTPLGVFSYKKTHYSRVDSKRLDVDFSERTTSKRTMYPQGHLAGLFQASGAGLDPARFVLTVNADDPWFEKRKVRVSVSPADFEHDPIRSVTATLTYGGQARTVQLDKDHSEEEVHWPSELKDGQMVMPVDMEYTVDFVPADAGERPNQVSSGKLPVLTEATNIQPREQFSLETIPVLTLASFPFDRYPLVEVELRYDDPDHRIRQDDLVRITAKDPQGSWQRFLVGEPSAPVMARITYRAADQRDHIEPFAPLTKPQVDVLDPFPRRLKVDIVPFLDFNQVDRAFVDLVYEDTANGIKVEDSIEVVNAERPRPFIAERTDPTLSRTRYRITALMKDSTVREGPWSTTLNSRILVTADQRGHRSVTLRSPADFGAQGLARIEVEARAKDETAHLSVEDRFEFTGPDTTGVFEFDFKDPAADAFELKIHSLFSNGLSTERDWSRFDEDTVTIATTV</sequence>
<dbReference type="RefSeq" id="WP_059212159.1">
    <property type="nucleotide sequence ID" value="NZ_KQ948696.1"/>
</dbReference>
<comment type="caution">
    <text evidence="1">The sequence shown here is derived from an EMBL/GenBank/DDBJ whole genome shotgun (WGS) entry which is preliminary data.</text>
</comment>
<protein>
    <submittedName>
        <fullName evidence="1">Uncharacterized protein</fullName>
    </submittedName>
</protein>
<dbReference type="AlphaFoldDB" id="A0A117QVT2"/>
<proteinExistence type="predicted"/>